<organism evidence="6 7">
    <name type="scientific">Microlunatus parietis</name>
    <dbReference type="NCBI Taxonomy" id="682979"/>
    <lineage>
        <taxon>Bacteria</taxon>
        <taxon>Bacillati</taxon>
        <taxon>Actinomycetota</taxon>
        <taxon>Actinomycetes</taxon>
        <taxon>Propionibacteriales</taxon>
        <taxon>Propionibacteriaceae</taxon>
        <taxon>Microlunatus</taxon>
    </lineage>
</organism>
<dbReference type="PROSITE" id="PS01124">
    <property type="entry name" value="HTH_ARAC_FAMILY_2"/>
    <property type="match status" value="1"/>
</dbReference>
<evidence type="ECO:0000259" key="5">
    <source>
        <dbReference type="PROSITE" id="PS01124"/>
    </source>
</evidence>
<dbReference type="InterPro" id="IPR018060">
    <property type="entry name" value="HTH_AraC"/>
</dbReference>
<accession>A0A7Y9I4K8</accession>
<dbReference type="Gene3D" id="1.10.10.60">
    <property type="entry name" value="Homeodomain-like"/>
    <property type="match status" value="2"/>
</dbReference>
<evidence type="ECO:0000313" key="6">
    <source>
        <dbReference type="EMBL" id="NYE70160.1"/>
    </source>
</evidence>
<evidence type="ECO:0000256" key="4">
    <source>
        <dbReference type="ARBA" id="ARBA00023163"/>
    </source>
</evidence>
<evidence type="ECO:0000256" key="3">
    <source>
        <dbReference type="ARBA" id="ARBA00023159"/>
    </source>
</evidence>
<dbReference type="GO" id="GO:0043565">
    <property type="term" value="F:sequence-specific DNA binding"/>
    <property type="evidence" value="ECO:0007669"/>
    <property type="project" value="InterPro"/>
</dbReference>
<name>A0A7Y9I4K8_9ACTN</name>
<dbReference type="GO" id="GO:0003700">
    <property type="term" value="F:DNA-binding transcription factor activity"/>
    <property type="evidence" value="ECO:0007669"/>
    <property type="project" value="InterPro"/>
</dbReference>
<dbReference type="PANTHER" id="PTHR46796">
    <property type="entry name" value="HTH-TYPE TRANSCRIPTIONAL ACTIVATOR RHAS-RELATED"/>
    <property type="match status" value="1"/>
</dbReference>
<dbReference type="SUPFAM" id="SSF46689">
    <property type="entry name" value="Homeodomain-like"/>
    <property type="match status" value="2"/>
</dbReference>
<dbReference type="EMBL" id="JACCBU010000001">
    <property type="protein sequence ID" value="NYE70160.1"/>
    <property type="molecule type" value="Genomic_DNA"/>
</dbReference>
<keyword evidence="7" id="KW-1185">Reference proteome</keyword>
<dbReference type="PROSITE" id="PS00041">
    <property type="entry name" value="HTH_ARAC_FAMILY_1"/>
    <property type="match status" value="1"/>
</dbReference>
<dbReference type="Pfam" id="PF12833">
    <property type="entry name" value="HTH_18"/>
    <property type="match status" value="1"/>
</dbReference>
<keyword evidence="2 6" id="KW-0238">DNA-binding</keyword>
<dbReference type="AlphaFoldDB" id="A0A7Y9I4K8"/>
<dbReference type="SMART" id="SM00342">
    <property type="entry name" value="HTH_ARAC"/>
    <property type="match status" value="1"/>
</dbReference>
<dbReference type="Proteomes" id="UP000569914">
    <property type="component" value="Unassembled WGS sequence"/>
</dbReference>
<dbReference type="InterPro" id="IPR037923">
    <property type="entry name" value="HTH-like"/>
</dbReference>
<dbReference type="InterPro" id="IPR018062">
    <property type="entry name" value="HTH_AraC-typ_CS"/>
</dbReference>
<gene>
    <name evidence="6" type="ORF">BKA15_001489</name>
</gene>
<feature type="domain" description="HTH araC/xylS-type" evidence="5">
    <location>
        <begin position="182"/>
        <end position="280"/>
    </location>
</feature>
<reference evidence="6 7" key="1">
    <citation type="submission" date="2020-07" db="EMBL/GenBank/DDBJ databases">
        <title>Sequencing the genomes of 1000 actinobacteria strains.</title>
        <authorList>
            <person name="Klenk H.-P."/>
        </authorList>
    </citation>
    <scope>NUCLEOTIDE SEQUENCE [LARGE SCALE GENOMIC DNA]</scope>
    <source>
        <strain evidence="6 7">DSM 22083</strain>
    </source>
</reference>
<dbReference type="SUPFAM" id="SSF51215">
    <property type="entry name" value="Regulatory protein AraC"/>
    <property type="match status" value="1"/>
</dbReference>
<keyword evidence="3" id="KW-0010">Activator</keyword>
<evidence type="ECO:0000256" key="1">
    <source>
        <dbReference type="ARBA" id="ARBA00023015"/>
    </source>
</evidence>
<dbReference type="RefSeq" id="WP_179749421.1">
    <property type="nucleotide sequence ID" value="NZ_JACCBU010000001.1"/>
</dbReference>
<evidence type="ECO:0000256" key="2">
    <source>
        <dbReference type="ARBA" id="ARBA00023125"/>
    </source>
</evidence>
<dbReference type="InterPro" id="IPR050204">
    <property type="entry name" value="AraC_XylS_family_regulators"/>
</dbReference>
<dbReference type="InterPro" id="IPR014710">
    <property type="entry name" value="RmlC-like_jellyroll"/>
</dbReference>
<dbReference type="InterPro" id="IPR009057">
    <property type="entry name" value="Homeodomain-like_sf"/>
</dbReference>
<dbReference type="Pfam" id="PF07883">
    <property type="entry name" value="Cupin_2"/>
    <property type="match status" value="1"/>
</dbReference>
<proteinExistence type="predicted"/>
<keyword evidence="1" id="KW-0805">Transcription regulation</keyword>
<keyword evidence="4" id="KW-0804">Transcription</keyword>
<protein>
    <submittedName>
        <fullName evidence="6">AraC-like DNA-binding protein</fullName>
    </submittedName>
</protein>
<evidence type="ECO:0000313" key="7">
    <source>
        <dbReference type="Proteomes" id="UP000569914"/>
    </source>
</evidence>
<dbReference type="InterPro" id="IPR013096">
    <property type="entry name" value="Cupin_2"/>
</dbReference>
<sequence>MSGAGPLPHPVDVTGSELWLHRGTPPTMVRPHRHDDLEVNLVLRGRLDYLFGGDRLSVTAGQVAVFWAATPHHLLPSPEQTEGCWLHLPLGTALGWNLTDTDVARLLSLTPVIAPQSCLGHDAVVLFGTWIRELGGSDAAARIPALLEIQAMISRVLRYDERQPDRHDQQQPAPEGTLNSVTAMARFIVENFRDSITIGDIAAAAHLNRSHAAMIFSRSLGLSPGRYLARRRIAEAQRLLITTGLAMIDVAHASGFSSQSSFYEQFTRLCGTSPGDYRRRHQRPG</sequence>
<comment type="caution">
    <text evidence="6">The sequence shown here is derived from an EMBL/GenBank/DDBJ whole genome shotgun (WGS) entry which is preliminary data.</text>
</comment>
<dbReference type="Gene3D" id="2.60.120.10">
    <property type="entry name" value="Jelly Rolls"/>
    <property type="match status" value="1"/>
</dbReference>